<evidence type="ECO:0000256" key="1">
    <source>
        <dbReference type="ARBA" id="ARBA00010641"/>
    </source>
</evidence>
<keyword evidence="2" id="KW-0805">Transcription regulation</keyword>
<evidence type="ECO:0000259" key="5">
    <source>
        <dbReference type="Pfam" id="PF04542"/>
    </source>
</evidence>
<dbReference type="SUPFAM" id="SSF88659">
    <property type="entry name" value="Sigma3 and sigma4 domains of RNA polymerase sigma factors"/>
    <property type="match status" value="1"/>
</dbReference>
<dbReference type="RefSeq" id="WP_194452567.1">
    <property type="nucleotide sequence ID" value="NZ_CP063849.1"/>
</dbReference>
<keyword evidence="3" id="KW-0731">Sigma factor</keyword>
<comment type="similarity">
    <text evidence="1">Belongs to the sigma-70 factor family. ECF subfamily.</text>
</comment>
<dbReference type="Proteomes" id="UP000593892">
    <property type="component" value="Chromosome"/>
</dbReference>
<feature type="domain" description="RNA polymerase sigma factor 70 region 4 type 2" evidence="6">
    <location>
        <begin position="121"/>
        <end position="170"/>
    </location>
</feature>
<keyword evidence="4" id="KW-0804">Transcription</keyword>
<organism evidence="7 8">
    <name type="scientific">Paludibaculum fermentans</name>
    <dbReference type="NCBI Taxonomy" id="1473598"/>
    <lineage>
        <taxon>Bacteria</taxon>
        <taxon>Pseudomonadati</taxon>
        <taxon>Acidobacteriota</taxon>
        <taxon>Terriglobia</taxon>
        <taxon>Bryobacterales</taxon>
        <taxon>Bryobacteraceae</taxon>
        <taxon>Paludibaculum</taxon>
    </lineage>
</organism>
<name>A0A7S7SP87_PALFE</name>
<dbReference type="InterPro" id="IPR007627">
    <property type="entry name" value="RNA_pol_sigma70_r2"/>
</dbReference>
<dbReference type="InterPro" id="IPR039425">
    <property type="entry name" value="RNA_pol_sigma-70-like"/>
</dbReference>
<evidence type="ECO:0000313" key="7">
    <source>
        <dbReference type="EMBL" id="QOY90910.1"/>
    </source>
</evidence>
<dbReference type="SUPFAM" id="SSF88946">
    <property type="entry name" value="Sigma2 domain of RNA polymerase sigma factors"/>
    <property type="match status" value="1"/>
</dbReference>
<dbReference type="NCBIfam" id="TIGR02937">
    <property type="entry name" value="sigma70-ECF"/>
    <property type="match status" value="1"/>
</dbReference>
<gene>
    <name evidence="7" type="ORF">IRI77_13475</name>
</gene>
<evidence type="ECO:0000256" key="2">
    <source>
        <dbReference type="ARBA" id="ARBA00023015"/>
    </source>
</evidence>
<dbReference type="InterPro" id="IPR014284">
    <property type="entry name" value="RNA_pol_sigma-70_dom"/>
</dbReference>
<dbReference type="InterPro" id="IPR013324">
    <property type="entry name" value="RNA_pol_sigma_r3/r4-like"/>
</dbReference>
<dbReference type="PANTHER" id="PTHR43133:SF45">
    <property type="entry name" value="RNA POLYMERASE ECF-TYPE SIGMA FACTOR"/>
    <property type="match status" value="1"/>
</dbReference>
<evidence type="ECO:0000313" key="8">
    <source>
        <dbReference type="Proteomes" id="UP000593892"/>
    </source>
</evidence>
<dbReference type="InterPro" id="IPR013249">
    <property type="entry name" value="RNA_pol_sigma70_r4_t2"/>
</dbReference>
<dbReference type="KEGG" id="pfer:IRI77_13475"/>
<dbReference type="GO" id="GO:0006352">
    <property type="term" value="P:DNA-templated transcription initiation"/>
    <property type="evidence" value="ECO:0007669"/>
    <property type="project" value="InterPro"/>
</dbReference>
<keyword evidence="8" id="KW-1185">Reference proteome</keyword>
<dbReference type="Gene3D" id="1.10.1740.10">
    <property type="match status" value="1"/>
</dbReference>
<accession>A0A7S7SP87</accession>
<sequence length="179" mass="19940">MSATMIQAKAQWKLALGGMSEFHEIVDHHASMVRRIASVYERDPGRIEDLMQDIWFAVWRALPLLRNQATIRGFIARIAQNVCVTHVRRAVARPAQALTDTFPDPAMPVHDAMAQSARVNRLLEAVRALPDSLKAVATLYLEEMPIREIAVALGISEGNVSVRLHRVKSAIRLSMGDPL</sequence>
<dbReference type="AlphaFoldDB" id="A0A7S7SP87"/>
<dbReference type="Gene3D" id="1.10.10.10">
    <property type="entry name" value="Winged helix-like DNA-binding domain superfamily/Winged helix DNA-binding domain"/>
    <property type="match status" value="1"/>
</dbReference>
<protein>
    <submittedName>
        <fullName evidence="7">Sigma-70 family RNA polymerase sigma factor</fullName>
    </submittedName>
</protein>
<dbReference type="GO" id="GO:0016987">
    <property type="term" value="F:sigma factor activity"/>
    <property type="evidence" value="ECO:0007669"/>
    <property type="project" value="UniProtKB-KW"/>
</dbReference>
<dbReference type="EMBL" id="CP063849">
    <property type="protein sequence ID" value="QOY90910.1"/>
    <property type="molecule type" value="Genomic_DNA"/>
</dbReference>
<dbReference type="GO" id="GO:0003677">
    <property type="term" value="F:DNA binding"/>
    <property type="evidence" value="ECO:0007669"/>
    <property type="project" value="InterPro"/>
</dbReference>
<evidence type="ECO:0000259" key="6">
    <source>
        <dbReference type="Pfam" id="PF08281"/>
    </source>
</evidence>
<dbReference type="Pfam" id="PF08281">
    <property type="entry name" value="Sigma70_r4_2"/>
    <property type="match status" value="1"/>
</dbReference>
<feature type="domain" description="RNA polymerase sigma-70 region 2" evidence="5">
    <location>
        <begin position="26"/>
        <end position="90"/>
    </location>
</feature>
<reference evidence="7 8" key="1">
    <citation type="submission" date="2020-10" db="EMBL/GenBank/DDBJ databases">
        <title>Complete genome sequence of Paludibaculum fermentans P105T, a facultatively anaerobic acidobacterium capable of dissimilatory Fe(III) reduction.</title>
        <authorList>
            <person name="Dedysh S.N."/>
            <person name="Beletsky A.V."/>
            <person name="Kulichevskaya I.S."/>
            <person name="Mardanov A.V."/>
            <person name="Ravin N.V."/>
        </authorList>
    </citation>
    <scope>NUCLEOTIDE SEQUENCE [LARGE SCALE GENOMIC DNA]</scope>
    <source>
        <strain evidence="7 8">P105</strain>
    </source>
</reference>
<dbReference type="PANTHER" id="PTHR43133">
    <property type="entry name" value="RNA POLYMERASE ECF-TYPE SIGMA FACTO"/>
    <property type="match status" value="1"/>
</dbReference>
<evidence type="ECO:0000256" key="4">
    <source>
        <dbReference type="ARBA" id="ARBA00023163"/>
    </source>
</evidence>
<evidence type="ECO:0000256" key="3">
    <source>
        <dbReference type="ARBA" id="ARBA00023082"/>
    </source>
</evidence>
<dbReference type="Pfam" id="PF04542">
    <property type="entry name" value="Sigma70_r2"/>
    <property type="match status" value="1"/>
</dbReference>
<dbReference type="InterPro" id="IPR013325">
    <property type="entry name" value="RNA_pol_sigma_r2"/>
</dbReference>
<proteinExistence type="inferred from homology"/>
<dbReference type="InterPro" id="IPR036388">
    <property type="entry name" value="WH-like_DNA-bd_sf"/>
</dbReference>